<dbReference type="InterPro" id="IPR036055">
    <property type="entry name" value="LDL_receptor-like_sf"/>
</dbReference>
<sequence>MAVYYPESAPPPYENVMHPGPQFQANEEIAHGGGWHMPPYQPYYIQPQPAIPVVVSSPPPQTQVTVCSTTNVRYVNRRRYFGIAGIVILCLILLAIAIWLGVHYGYLRTSGTSTVFDIKAQNTCTNNTIMCDGHQDCTLGSDEGVCVTFGLNSTLMVRTSQDEIFHPMCSQGWGQNYADQTCAQLGFQKSYQYTLVPNQVSPTVSITNQASQFIQGEVTVSSSCPSGKAVSLMCTNCGQQYIGTRIVGGTQAELGQWPWQVSLHYLGSHMCGGSLIAPNFVVSAAHCFKWKTPDSSNPSNWEVYGGMISQDQLPSPYLVSGIFINENYNSNNNDYDITLLKLTQQVTFSNTFAPVCLPAFNQWFAPGTTCYTSGYGVTSQGSATVSTNLMMVNVGIISTSVCNSGSVYGGLITNNMICAGVLSGGKDSCQGDSGGPLVCQGSNQLWYLAGVTSWGAGCAKPNSPGVYSNVTALLPWVYTTMQESMS</sequence>
<dbReference type="GeneTree" id="ENSGT00940000155207"/>
<dbReference type="Ensembl" id="ENSPKIT00000034678.1">
    <property type="protein sequence ID" value="ENSPKIP00000010544.1"/>
    <property type="gene ID" value="ENSPKIG00000025227.1"/>
</dbReference>
<dbReference type="CDD" id="cd00190">
    <property type="entry name" value="Tryp_SPc"/>
    <property type="match status" value="1"/>
</dbReference>
<dbReference type="SUPFAM" id="SSF56487">
    <property type="entry name" value="SRCR-like"/>
    <property type="match status" value="1"/>
</dbReference>
<dbReference type="CTD" id="559754"/>
<evidence type="ECO:0000313" key="9">
    <source>
        <dbReference type="Ensembl" id="ENSPKIP00000010544.1"/>
    </source>
</evidence>
<dbReference type="InterPro" id="IPR018114">
    <property type="entry name" value="TRYPSIN_HIS"/>
</dbReference>
<dbReference type="GO" id="GO:0016020">
    <property type="term" value="C:membrane"/>
    <property type="evidence" value="ECO:0007669"/>
    <property type="project" value="InterPro"/>
</dbReference>
<evidence type="ECO:0000256" key="1">
    <source>
        <dbReference type="ARBA" id="ARBA00022670"/>
    </source>
</evidence>
<dbReference type="InterPro" id="IPR036772">
    <property type="entry name" value="SRCR-like_dom_sf"/>
</dbReference>
<dbReference type="InterPro" id="IPR009003">
    <property type="entry name" value="Peptidase_S1_PA"/>
</dbReference>
<dbReference type="FunFam" id="2.40.10.10:FF:000003">
    <property type="entry name" value="Transmembrane serine protease 3"/>
    <property type="match status" value="1"/>
</dbReference>
<dbReference type="SMART" id="SM00020">
    <property type="entry name" value="Tryp_SPc"/>
    <property type="match status" value="1"/>
</dbReference>
<dbReference type="PRINTS" id="PR00722">
    <property type="entry name" value="CHYMOTRYPSIN"/>
</dbReference>
<dbReference type="STRING" id="1676925.ENSPKIP00000010544"/>
<evidence type="ECO:0000259" key="8">
    <source>
        <dbReference type="PROSITE" id="PS50240"/>
    </source>
</evidence>
<evidence type="ECO:0000256" key="7">
    <source>
        <dbReference type="SAM" id="Phobius"/>
    </source>
</evidence>
<reference evidence="9" key="1">
    <citation type="submission" date="2025-08" db="UniProtKB">
        <authorList>
            <consortium name="Ensembl"/>
        </authorList>
    </citation>
    <scope>IDENTIFICATION</scope>
</reference>
<evidence type="ECO:0000256" key="5">
    <source>
        <dbReference type="ARBA" id="ARBA00023180"/>
    </source>
</evidence>
<dbReference type="PROSITE" id="PS50240">
    <property type="entry name" value="TRYPSIN_DOM"/>
    <property type="match status" value="1"/>
</dbReference>
<keyword evidence="5" id="KW-0325">Glycoprotein</keyword>
<evidence type="ECO:0000256" key="3">
    <source>
        <dbReference type="ARBA" id="ARBA00022825"/>
    </source>
</evidence>
<dbReference type="CDD" id="cd00112">
    <property type="entry name" value="LDLa"/>
    <property type="match status" value="1"/>
</dbReference>
<keyword evidence="7" id="KW-1133">Transmembrane helix</keyword>
<keyword evidence="4" id="KW-1015">Disulfide bond</keyword>
<accession>A0A3B3QXA2</accession>
<dbReference type="PROSITE" id="PS00135">
    <property type="entry name" value="TRYPSIN_SER"/>
    <property type="match status" value="1"/>
</dbReference>
<dbReference type="InterPro" id="IPR033116">
    <property type="entry name" value="TRYPSIN_SER"/>
</dbReference>
<protein>
    <submittedName>
        <fullName evidence="9">Transmembrane serine protease 13a</fullName>
    </submittedName>
</protein>
<dbReference type="InterPro" id="IPR001254">
    <property type="entry name" value="Trypsin_dom"/>
</dbReference>
<evidence type="ECO:0000313" key="10">
    <source>
        <dbReference type="Proteomes" id="UP000261540"/>
    </source>
</evidence>
<reference evidence="9" key="2">
    <citation type="submission" date="2025-09" db="UniProtKB">
        <authorList>
            <consortium name="Ensembl"/>
        </authorList>
    </citation>
    <scope>IDENTIFICATION</scope>
</reference>
<name>A0A3B3QXA2_9TELE</name>
<feature type="domain" description="Peptidase S1" evidence="8">
    <location>
        <begin position="246"/>
        <end position="482"/>
    </location>
</feature>
<dbReference type="AlphaFoldDB" id="A0A3B3QXA2"/>
<dbReference type="PANTHER" id="PTHR24252">
    <property type="entry name" value="ACROSIN-RELATED"/>
    <property type="match status" value="1"/>
</dbReference>
<keyword evidence="7" id="KW-0472">Membrane</keyword>
<dbReference type="Gene3D" id="2.40.10.10">
    <property type="entry name" value="Trypsin-like serine proteases"/>
    <property type="match status" value="2"/>
</dbReference>
<dbReference type="Pfam" id="PF00089">
    <property type="entry name" value="Trypsin"/>
    <property type="match status" value="1"/>
</dbReference>
<dbReference type="Gene3D" id="3.10.250.10">
    <property type="entry name" value="SRCR-like domain"/>
    <property type="match status" value="1"/>
</dbReference>
<dbReference type="SUPFAM" id="SSF57424">
    <property type="entry name" value="LDL receptor-like module"/>
    <property type="match status" value="1"/>
</dbReference>
<evidence type="ECO:0000256" key="2">
    <source>
        <dbReference type="ARBA" id="ARBA00022801"/>
    </source>
</evidence>
<dbReference type="OrthoDB" id="6380398at2759"/>
<dbReference type="KEGG" id="pki:111854925"/>
<evidence type="ECO:0000256" key="6">
    <source>
        <dbReference type="RuleBase" id="RU363034"/>
    </source>
</evidence>
<proteinExistence type="predicted"/>
<organism evidence="9 10">
    <name type="scientific">Paramormyrops kingsleyae</name>
    <dbReference type="NCBI Taxonomy" id="1676925"/>
    <lineage>
        <taxon>Eukaryota</taxon>
        <taxon>Metazoa</taxon>
        <taxon>Chordata</taxon>
        <taxon>Craniata</taxon>
        <taxon>Vertebrata</taxon>
        <taxon>Euteleostomi</taxon>
        <taxon>Actinopterygii</taxon>
        <taxon>Neopterygii</taxon>
        <taxon>Teleostei</taxon>
        <taxon>Osteoglossocephala</taxon>
        <taxon>Osteoglossomorpha</taxon>
        <taxon>Osteoglossiformes</taxon>
        <taxon>Mormyridae</taxon>
        <taxon>Paramormyrops</taxon>
    </lineage>
</organism>
<dbReference type="InterPro" id="IPR001190">
    <property type="entry name" value="SRCR"/>
</dbReference>
<dbReference type="InterPro" id="IPR043504">
    <property type="entry name" value="Peptidase_S1_PA_chymotrypsin"/>
</dbReference>
<keyword evidence="1 6" id="KW-0645">Protease</keyword>
<dbReference type="Pfam" id="PF15494">
    <property type="entry name" value="SRCR_2"/>
    <property type="match status" value="1"/>
</dbReference>
<feature type="transmembrane region" description="Helical" evidence="7">
    <location>
        <begin position="80"/>
        <end position="102"/>
    </location>
</feature>
<dbReference type="GO" id="GO:0006508">
    <property type="term" value="P:proteolysis"/>
    <property type="evidence" value="ECO:0007669"/>
    <property type="project" value="UniProtKB-KW"/>
</dbReference>
<keyword evidence="3 6" id="KW-0720">Serine protease</keyword>
<dbReference type="GO" id="GO:0004252">
    <property type="term" value="F:serine-type endopeptidase activity"/>
    <property type="evidence" value="ECO:0007669"/>
    <property type="project" value="InterPro"/>
</dbReference>
<keyword evidence="10" id="KW-1185">Reference proteome</keyword>
<evidence type="ECO:0000256" key="4">
    <source>
        <dbReference type="ARBA" id="ARBA00023157"/>
    </source>
</evidence>
<dbReference type="SUPFAM" id="SSF50494">
    <property type="entry name" value="Trypsin-like serine proteases"/>
    <property type="match status" value="1"/>
</dbReference>
<dbReference type="PROSITE" id="PS00134">
    <property type="entry name" value="TRYPSIN_HIS"/>
    <property type="match status" value="1"/>
</dbReference>
<dbReference type="InterPro" id="IPR001314">
    <property type="entry name" value="Peptidase_S1A"/>
</dbReference>
<dbReference type="PANTHER" id="PTHR24252:SF27">
    <property type="entry name" value="TRANSMEMBRANE PROTEASE SERINE 3-LIKE"/>
    <property type="match status" value="1"/>
</dbReference>
<dbReference type="InterPro" id="IPR002172">
    <property type="entry name" value="LDrepeatLR_classA_rpt"/>
</dbReference>
<keyword evidence="2 6" id="KW-0378">Hydrolase</keyword>
<keyword evidence="7" id="KW-0812">Transmembrane</keyword>
<dbReference type="Proteomes" id="UP000261540">
    <property type="component" value="Unplaced"/>
</dbReference>
<dbReference type="Gene3D" id="4.10.400.10">
    <property type="entry name" value="Low-density Lipoprotein Receptor"/>
    <property type="match status" value="1"/>
</dbReference>